<dbReference type="Proteomes" id="UP000663828">
    <property type="component" value="Unassembled WGS sequence"/>
</dbReference>
<keyword evidence="2" id="KW-1185">Reference proteome</keyword>
<proteinExistence type="predicted"/>
<evidence type="ECO:0008006" key="3">
    <source>
        <dbReference type="Google" id="ProtNLM"/>
    </source>
</evidence>
<name>A0A814QPS5_ADIRI</name>
<dbReference type="EMBL" id="CAJNOR010001327">
    <property type="protein sequence ID" value="CAF1122650.1"/>
    <property type="molecule type" value="Genomic_DNA"/>
</dbReference>
<reference evidence="1" key="1">
    <citation type="submission" date="2021-02" db="EMBL/GenBank/DDBJ databases">
        <authorList>
            <person name="Nowell W R."/>
        </authorList>
    </citation>
    <scope>NUCLEOTIDE SEQUENCE</scope>
</reference>
<dbReference type="AlphaFoldDB" id="A0A814QPS5"/>
<sequence>MTTTIENFLNNKRKFLSDDEGYPSSARFLSLNDQIPTNCNAKKLKLMETDRLSSTTMEYEETNEMMVCEGSTSTKSDVQQTIDIANKSAEIISAKHHDSETNPTALMASSVLEKYSGSGVLIVDTISSSVLLVFDYTKNYNCCGGYIKYDLDEPKCLEKTAQEELCEETRTLFSCDLDHLTSCPFVDVQFSDEIFRCYIYKVACDRDVCSRFEQFDLSELSNDHSYLETTSMRFFPLKQFHEKRSWKMIDRTSMGRDQSGQKCPLHRRVISVIKQGLKQNLL</sequence>
<organism evidence="1 2">
    <name type="scientific">Adineta ricciae</name>
    <name type="common">Rotifer</name>
    <dbReference type="NCBI Taxonomy" id="249248"/>
    <lineage>
        <taxon>Eukaryota</taxon>
        <taxon>Metazoa</taxon>
        <taxon>Spiralia</taxon>
        <taxon>Gnathifera</taxon>
        <taxon>Rotifera</taxon>
        <taxon>Eurotatoria</taxon>
        <taxon>Bdelloidea</taxon>
        <taxon>Adinetida</taxon>
        <taxon>Adinetidae</taxon>
        <taxon>Adineta</taxon>
    </lineage>
</organism>
<evidence type="ECO:0000313" key="2">
    <source>
        <dbReference type="Proteomes" id="UP000663828"/>
    </source>
</evidence>
<evidence type="ECO:0000313" key="1">
    <source>
        <dbReference type="EMBL" id="CAF1122650.1"/>
    </source>
</evidence>
<gene>
    <name evidence="1" type="ORF">XAT740_LOCUS19466</name>
</gene>
<accession>A0A814QPS5</accession>
<comment type="caution">
    <text evidence="1">The sequence shown here is derived from an EMBL/GenBank/DDBJ whole genome shotgun (WGS) entry which is preliminary data.</text>
</comment>
<dbReference type="Gene3D" id="3.90.79.10">
    <property type="entry name" value="Nucleoside Triphosphate Pyrophosphohydrolase"/>
    <property type="match status" value="1"/>
</dbReference>
<protein>
    <recommendedName>
        <fullName evidence="3">Nudix hydrolase domain-containing protein</fullName>
    </recommendedName>
</protein>